<keyword evidence="2" id="KW-0472">Membrane</keyword>
<gene>
    <name evidence="3" type="ORF">BSTOLATCC_MIC3589</name>
</gene>
<comment type="caution">
    <text evidence="3">The sequence shown here is derived from an EMBL/GenBank/DDBJ whole genome shotgun (WGS) entry which is preliminary data.</text>
</comment>
<dbReference type="EMBL" id="CAJZBQ010000004">
    <property type="protein sequence ID" value="CAG9311299.1"/>
    <property type="molecule type" value="Genomic_DNA"/>
</dbReference>
<accession>A0AAU9I886</accession>
<keyword evidence="2" id="KW-1133">Transmembrane helix</keyword>
<dbReference type="AlphaFoldDB" id="A0AAU9I886"/>
<organism evidence="3 4">
    <name type="scientific">Blepharisma stoltei</name>
    <dbReference type="NCBI Taxonomy" id="1481888"/>
    <lineage>
        <taxon>Eukaryota</taxon>
        <taxon>Sar</taxon>
        <taxon>Alveolata</taxon>
        <taxon>Ciliophora</taxon>
        <taxon>Postciliodesmatophora</taxon>
        <taxon>Heterotrichea</taxon>
        <taxon>Heterotrichida</taxon>
        <taxon>Blepharismidae</taxon>
        <taxon>Blepharisma</taxon>
    </lineage>
</organism>
<evidence type="ECO:0000313" key="4">
    <source>
        <dbReference type="Proteomes" id="UP001162131"/>
    </source>
</evidence>
<keyword evidence="4" id="KW-1185">Reference proteome</keyword>
<keyword evidence="2" id="KW-0812">Transmembrane</keyword>
<sequence length="325" mass="36957">MRDKKKKEEEDEDEDEDETAETVEKTGKKFNNYFCYIVHFGFIVSIAIVLGIDDSTCDNPIREWLIVWAAVAGFSLILLSLTFVKKIKKGKRACVIFLYSLSFPFFISWIVVGSVWLYTSDNCYDDFYNGWALTLSILVVSYTGIGLVCCACGILAVLARKVFKKVIGFEKFEDVLEFLENNKEIMEIIRSYEKEKSKKEGSGKESKFDKVESLLMKGKGIKDMLEALEIDKLLTEKGAEKIVENEILKSIIEKGKEMKALLEQYKFEALMVKEVVKNAVGKENIEKIEEKGKGIKAAINNIEAFIPENIKEAFNSKILPGFSEE</sequence>
<name>A0AAU9I886_9CILI</name>
<reference evidence="3" key="1">
    <citation type="submission" date="2021-09" db="EMBL/GenBank/DDBJ databases">
        <authorList>
            <consortium name="AG Swart"/>
            <person name="Singh M."/>
            <person name="Singh A."/>
            <person name="Seah K."/>
            <person name="Emmerich C."/>
        </authorList>
    </citation>
    <scope>NUCLEOTIDE SEQUENCE</scope>
    <source>
        <strain evidence="3">ATCC30299</strain>
    </source>
</reference>
<proteinExistence type="predicted"/>
<dbReference type="Proteomes" id="UP001162131">
    <property type="component" value="Unassembled WGS sequence"/>
</dbReference>
<feature type="transmembrane region" description="Helical" evidence="2">
    <location>
        <begin position="131"/>
        <end position="158"/>
    </location>
</feature>
<protein>
    <submittedName>
        <fullName evidence="3">Uncharacterized protein</fullName>
    </submittedName>
</protein>
<evidence type="ECO:0000256" key="2">
    <source>
        <dbReference type="SAM" id="Phobius"/>
    </source>
</evidence>
<feature type="compositionally biased region" description="Acidic residues" evidence="1">
    <location>
        <begin position="9"/>
        <end position="21"/>
    </location>
</feature>
<evidence type="ECO:0000313" key="3">
    <source>
        <dbReference type="EMBL" id="CAG9311299.1"/>
    </source>
</evidence>
<evidence type="ECO:0000256" key="1">
    <source>
        <dbReference type="SAM" id="MobiDB-lite"/>
    </source>
</evidence>
<feature type="transmembrane region" description="Helical" evidence="2">
    <location>
        <begin position="33"/>
        <end position="52"/>
    </location>
</feature>
<feature type="transmembrane region" description="Helical" evidence="2">
    <location>
        <begin position="64"/>
        <end position="84"/>
    </location>
</feature>
<feature type="region of interest" description="Disordered" evidence="1">
    <location>
        <begin position="1"/>
        <end position="21"/>
    </location>
</feature>
<feature type="transmembrane region" description="Helical" evidence="2">
    <location>
        <begin position="96"/>
        <end position="119"/>
    </location>
</feature>